<dbReference type="SUPFAM" id="SSF89550">
    <property type="entry name" value="PHP domain-like"/>
    <property type="match status" value="1"/>
</dbReference>
<reference evidence="2 3" key="1">
    <citation type="submission" date="2019-08" db="EMBL/GenBank/DDBJ databases">
        <authorList>
            <person name="Vazquez-Campos X."/>
        </authorList>
    </citation>
    <scope>NUCLEOTIDE SEQUENCE [LARGE SCALE GENOMIC DNA]</scope>
    <source>
        <strain evidence="2">LFW-283_2</strain>
    </source>
</reference>
<dbReference type="CDD" id="cd07432">
    <property type="entry name" value="PHP_HisPPase"/>
    <property type="match status" value="1"/>
</dbReference>
<dbReference type="InterPro" id="IPR016195">
    <property type="entry name" value="Pol/histidinol_Pase-like"/>
</dbReference>
<name>A0A5E4LT54_9ARCH</name>
<dbReference type="PANTHER" id="PTHR42924:SF3">
    <property type="entry name" value="POLYMERASE_HISTIDINOL PHOSPHATASE N-TERMINAL DOMAIN-CONTAINING PROTEIN"/>
    <property type="match status" value="1"/>
</dbReference>
<evidence type="ECO:0000259" key="1">
    <source>
        <dbReference type="SMART" id="SM00481"/>
    </source>
</evidence>
<dbReference type="PANTHER" id="PTHR42924">
    <property type="entry name" value="EXONUCLEASE"/>
    <property type="match status" value="1"/>
</dbReference>
<dbReference type="Pfam" id="PF13263">
    <property type="entry name" value="PHP_C"/>
    <property type="match status" value="1"/>
</dbReference>
<dbReference type="GO" id="GO:0004534">
    <property type="term" value="F:5'-3' RNA exonuclease activity"/>
    <property type="evidence" value="ECO:0007669"/>
    <property type="project" value="TreeGrafter"/>
</dbReference>
<dbReference type="InterPro" id="IPR003141">
    <property type="entry name" value="Pol/His_phosphatase_N"/>
</dbReference>
<dbReference type="Gene3D" id="3.20.20.140">
    <property type="entry name" value="Metal-dependent hydrolases"/>
    <property type="match status" value="1"/>
</dbReference>
<protein>
    <submittedName>
        <fullName evidence="2">PHP-associated</fullName>
    </submittedName>
</protein>
<feature type="domain" description="Polymerase/histidinol phosphatase N-terminal" evidence="1">
    <location>
        <begin position="3"/>
        <end position="64"/>
    </location>
</feature>
<sequence>MKIDFHIHTKYSPDSLTQPRDLAAKAKKLGIIPTVTDHNSIEAHNEMRSLGADFIPGEEISTDKGDLVALHINERIPKRIPFLEAIDNIHEQGGIAYLPHMYDHARSGAHVSDDEAKKVDVIEVFNARCLNPNFNHLAESFASRNKMLKAVGSDSHFLFEFGYNYNEFPDFDFNDPKALLKALKKVKFVTKKGPIYARGTTRFIYMGKKLLKII</sequence>
<evidence type="ECO:0000313" key="2">
    <source>
        <dbReference type="EMBL" id="VVC04278.1"/>
    </source>
</evidence>
<dbReference type="EMBL" id="CABMJJ010000009">
    <property type="protein sequence ID" value="VVC04278.1"/>
    <property type="molecule type" value="Genomic_DNA"/>
</dbReference>
<dbReference type="SMART" id="SM00481">
    <property type="entry name" value="POLIIIAc"/>
    <property type="match status" value="1"/>
</dbReference>
<dbReference type="Pfam" id="PF02811">
    <property type="entry name" value="PHP"/>
    <property type="match status" value="1"/>
</dbReference>
<gene>
    <name evidence="2" type="ORF">LFW2832_00851</name>
</gene>
<proteinExistence type="predicted"/>
<evidence type="ECO:0000313" key="3">
    <source>
        <dbReference type="Proteomes" id="UP000789941"/>
    </source>
</evidence>
<comment type="caution">
    <text evidence="2">The sequence shown here is derived from an EMBL/GenBank/DDBJ whole genome shotgun (WGS) entry which is preliminary data.</text>
</comment>
<dbReference type="GO" id="GO:0035312">
    <property type="term" value="F:5'-3' DNA exonuclease activity"/>
    <property type="evidence" value="ECO:0007669"/>
    <property type="project" value="TreeGrafter"/>
</dbReference>
<dbReference type="Proteomes" id="UP000789941">
    <property type="component" value="Unassembled WGS sequence"/>
</dbReference>
<dbReference type="InterPro" id="IPR004013">
    <property type="entry name" value="PHP_dom"/>
</dbReference>
<dbReference type="AlphaFoldDB" id="A0A5E4LT54"/>
<accession>A0A5E4LT54</accession>
<dbReference type="InterPro" id="IPR052018">
    <property type="entry name" value="PHP_domain"/>
</dbReference>
<organism evidence="2 3">
    <name type="scientific">Candidatus Bilamarchaeum dharawalense</name>
    <dbReference type="NCBI Taxonomy" id="2885759"/>
    <lineage>
        <taxon>Archaea</taxon>
        <taxon>Candidatus Micrarchaeota</taxon>
        <taxon>Candidatus Micrarchaeia</taxon>
        <taxon>Candidatus Anstonellales</taxon>
        <taxon>Candidatus Bilamarchaeaceae</taxon>
        <taxon>Candidatus Bilamarchaeum</taxon>
    </lineage>
</organism>